<dbReference type="Proteomes" id="UP000306229">
    <property type="component" value="Chromosome"/>
</dbReference>
<accession>A0A5B7TQ49</accession>
<keyword evidence="4" id="KW-0805">Transcription regulation</keyword>
<dbReference type="SMART" id="SM00388">
    <property type="entry name" value="HisKA"/>
    <property type="match status" value="1"/>
</dbReference>
<dbReference type="Gene3D" id="3.40.50.2300">
    <property type="match status" value="1"/>
</dbReference>
<dbReference type="InterPro" id="IPR001789">
    <property type="entry name" value="Sig_transdc_resp-reg_receiver"/>
</dbReference>
<dbReference type="Pfam" id="PF12833">
    <property type="entry name" value="HTH_18"/>
    <property type="match status" value="1"/>
</dbReference>
<dbReference type="SUPFAM" id="SSF46689">
    <property type="entry name" value="Homeodomain-like"/>
    <property type="match status" value="1"/>
</dbReference>
<reference evidence="11 12" key="1">
    <citation type="submission" date="2019-05" db="EMBL/GenBank/DDBJ databases">
        <title>Algicella ahnfeltiae gen. nov., sp. nov., a novel marine bacterium of the family Flavobacteriaceae isolated from a red alga.</title>
        <authorList>
            <person name="Nedashkovskaya O.I."/>
            <person name="Kukhlevskiy A.D."/>
            <person name="Kim S.-G."/>
            <person name="Zhukova N.V."/>
            <person name="Mikhailov V.V."/>
        </authorList>
    </citation>
    <scope>NUCLEOTIDE SEQUENCE [LARGE SCALE GENOMIC DNA]</scope>
    <source>
        <strain evidence="11 12">10Alg115</strain>
    </source>
</reference>
<dbReference type="GO" id="GO:0000155">
    <property type="term" value="F:phosphorelay sensor kinase activity"/>
    <property type="evidence" value="ECO:0007669"/>
    <property type="project" value="InterPro"/>
</dbReference>
<dbReference type="Pfam" id="PF07494">
    <property type="entry name" value="Reg_prop"/>
    <property type="match status" value="3"/>
</dbReference>
<dbReference type="InterPro" id="IPR018062">
    <property type="entry name" value="HTH_AraC-typ_CS"/>
</dbReference>
<dbReference type="InterPro" id="IPR018060">
    <property type="entry name" value="HTH_AraC"/>
</dbReference>
<gene>
    <name evidence="11" type="ORF">FF125_11770</name>
</gene>
<organism evidence="11 12">
    <name type="scientific">Aureibaculum algae</name>
    <dbReference type="NCBI Taxonomy" id="2584122"/>
    <lineage>
        <taxon>Bacteria</taxon>
        <taxon>Pseudomonadati</taxon>
        <taxon>Bacteroidota</taxon>
        <taxon>Flavobacteriia</taxon>
        <taxon>Flavobacteriales</taxon>
        <taxon>Flavobacteriaceae</taxon>
        <taxon>Aureibaculum</taxon>
    </lineage>
</organism>
<dbReference type="PANTHER" id="PTHR43547:SF2">
    <property type="entry name" value="HYBRID SIGNAL TRANSDUCTION HISTIDINE KINASE C"/>
    <property type="match status" value="1"/>
</dbReference>
<keyword evidence="12" id="KW-1185">Reference proteome</keyword>
<dbReference type="Gene3D" id="1.10.10.60">
    <property type="entry name" value="Homeodomain-like"/>
    <property type="match status" value="1"/>
</dbReference>
<protein>
    <recommendedName>
        <fullName evidence="2">histidine kinase</fullName>
        <ecNumber evidence="2">2.7.13.3</ecNumber>
    </recommendedName>
</protein>
<feature type="domain" description="HTH araC/xylS-type" evidence="8">
    <location>
        <begin position="1199"/>
        <end position="1298"/>
    </location>
</feature>
<dbReference type="Gene3D" id="2.60.40.10">
    <property type="entry name" value="Immunoglobulins"/>
    <property type="match status" value="1"/>
</dbReference>
<feature type="domain" description="Response regulatory" evidence="10">
    <location>
        <begin position="1052"/>
        <end position="1167"/>
    </location>
</feature>
<dbReference type="SUPFAM" id="SSF47384">
    <property type="entry name" value="Homodimeric domain of signal transducing histidine kinase"/>
    <property type="match status" value="1"/>
</dbReference>
<evidence type="ECO:0000259" key="9">
    <source>
        <dbReference type="PROSITE" id="PS50109"/>
    </source>
</evidence>
<dbReference type="InterPro" id="IPR015943">
    <property type="entry name" value="WD40/YVTN_repeat-like_dom_sf"/>
</dbReference>
<dbReference type="CDD" id="cd00082">
    <property type="entry name" value="HisKA"/>
    <property type="match status" value="1"/>
</dbReference>
<dbReference type="Pfam" id="PF07495">
    <property type="entry name" value="Y_Y_Y"/>
    <property type="match status" value="1"/>
</dbReference>
<dbReference type="FunFam" id="1.10.287.130:FF:000045">
    <property type="entry name" value="Two-component system sensor histidine kinase/response regulator"/>
    <property type="match status" value="1"/>
</dbReference>
<dbReference type="SMART" id="SM00448">
    <property type="entry name" value="REC"/>
    <property type="match status" value="1"/>
</dbReference>
<dbReference type="Pfam" id="PF00512">
    <property type="entry name" value="HisKA"/>
    <property type="match status" value="1"/>
</dbReference>
<dbReference type="InterPro" id="IPR036097">
    <property type="entry name" value="HisK_dim/P_sf"/>
</dbReference>
<evidence type="ECO:0000256" key="5">
    <source>
        <dbReference type="ARBA" id="ARBA00023125"/>
    </source>
</evidence>
<sequence length="1298" mass="148737">MRHFCFVLFSFFIQFSPAQINKQISFRSLSIEEGLSQNSVLSIAQDSIGYLWFATQDGLNRYDGKTFKYYNKQFTDITRPSYSKLGKVYVDRKGDIWIVTIAGELEKYTIETDSFTAIPKFKNVSAIYQDKKQNYFIGTYGNGLYKISNSDTIQLLKVEDTAKDIYNIHESNGKIYASATNSIIEISASTYTNKFVNSAVNYSISVQDKNKKTWVGTYGDGLYFLERERNELKKLKKLGNNTLPDNLNIQSLLVDHKNRLWVATYGDGVYLLDNFQQKIIHFTAKKTNPFALSYNDVLSLFQDFTGTIWLGTDGAGLSYYDENLAKFNVLTNNQTPVNANVDVVRAITIDTNNVIWVGTSGKGLTSYNQTENTYNTYTTSNSKISSDRIMSLMFWENKLWIGFQGEGLNILDETGSFHDIESLSSFTIWKIYKDANNNIWLATRDNGIIQYDLEKGIIKQINSELYKTLTTNNIRTVEEGERNTLWIGTEENGLFKYDLITDSINKIKVVEGKIKSLYFSHQDKILWIGTNGNGLQQYNTMTNTVKGLTSENDLPNNVIYSVLPDNQNNLWLSSNHGISKVSLNDSLPIINYNNFDGLQSLEFNTGAYFKDKNGFLYFGGLEGLNWFKPSELTTNPIAPKTVINKLEVFAKKRELINNQTLKFNENTVTFTFAGLHFSLPERNNYKYKLINHDKNWIESGNDNIAHYTNLEPNTYIFKVKSSNYDGVWDQNTATYSFTILQPWYLTNTAKLMYVLLLILTVYAVFKYLKWRWQMKLNLEMEHAETKRLKKLDEFKTKLYTNISHEFRTPLTLISGPIERQMSKEKLSLQDKEDLSLMQRNSKRLLNLVDQLLDLSKLESGSLKLSVSRGNLSMLLKQLLAAFEFKAQEKNIHFSKQIVKAEAVYFDSDVIEKIVTNLLSNAIKYTPDNGEIQFNSTRKDGQLIISIVNNGNTLTNDDLPKLFKRFFQTSKNSDGVGIGLALVKELSSLSHGTIIANTFDDDFIQFTVTLPIERSLYNPSEIVEDELPIEENNVYEADVIFQDDKVNKQEKPLVLIVEDDLDVRQFTRSIFENDYKILEANNGERGIKKAISNIPDIIISDVMMPVKNGIELCDTLKNDERTSHIPIILLTAKVGEEHEVKGLTTGADVYLTKPFSSKKLKLHVQKLIELRRQLRSKYSQEFEIKAKDISVTSVDQQFFKRVQKVLDEQLTNPAFNSNTFVTAMQMSRMQLHRKLKALTGLTTSEFIRSQRLKLSLNYLKNSDLSVSDIAYQIGFNTPSYFIKCFKETYNCTPTVYISK</sequence>
<name>A0A5B7TQ49_9FLAO</name>
<dbReference type="SMART" id="SM00342">
    <property type="entry name" value="HTH_ARAC"/>
    <property type="match status" value="1"/>
</dbReference>
<dbReference type="SUPFAM" id="SSF52172">
    <property type="entry name" value="CheY-like"/>
    <property type="match status" value="1"/>
</dbReference>
<dbReference type="KEGG" id="fbe:FF125_11770"/>
<evidence type="ECO:0000313" key="11">
    <source>
        <dbReference type="EMBL" id="QCX39079.1"/>
    </source>
</evidence>
<dbReference type="RefSeq" id="WP_138949945.1">
    <property type="nucleotide sequence ID" value="NZ_CP040749.1"/>
</dbReference>
<evidence type="ECO:0000256" key="1">
    <source>
        <dbReference type="ARBA" id="ARBA00000085"/>
    </source>
</evidence>
<dbReference type="CDD" id="cd17574">
    <property type="entry name" value="REC_OmpR"/>
    <property type="match status" value="1"/>
</dbReference>
<dbReference type="InterPro" id="IPR036890">
    <property type="entry name" value="HATPase_C_sf"/>
</dbReference>
<dbReference type="PANTHER" id="PTHR43547">
    <property type="entry name" value="TWO-COMPONENT HISTIDINE KINASE"/>
    <property type="match status" value="1"/>
</dbReference>
<dbReference type="PROSITE" id="PS50109">
    <property type="entry name" value="HIS_KIN"/>
    <property type="match status" value="1"/>
</dbReference>
<keyword evidence="6" id="KW-0804">Transcription</keyword>
<dbReference type="InterPro" id="IPR009057">
    <property type="entry name" value="Homeodomain-like_sf"/>
</dbReference>
<dbReference type="Pfam" id="PF00072">
    <property type="entry name" value="Response_reg"/>
    <property type="match status" value="1"/>
</dbReference>
<proteinExistence type="predicted"/>
<feature type="domain" description="Histidine kinase" evidence="9">
    <location>
        <begin position="801"/>
        <end position="1013"/>
    </location>
</feature>
<dbReference type="PROSITE" id="PS00041">
    <property type="entry name" value="HTH_ARAC_FAMILY_1"/>
    <property type="match status" value="1"/>
</dbReference>
<dbReference type="SUPFAM" id="SSF55874">
    <property type="entry name" value="ATPase domain of HSP90 chaperone/DNA topoisomerase II/histidine kinase"/>
    <property type="match status" value="1"/>
</dbReference>
<keyword evidence="3 7" id="KW-0597">Phosphoprotein</keyword>
<dbReference type="OrthoDB" id="358279at2"/>
<dbReference type="Gene3D" id="1.10.287.130">
    <property type="match status" value="1"/>
</dbReference>
<dbReference type="InterPro" id="IPR013783">
    <property type="entry name" value="Ig-like_fold"/>
</dbReference>
<evidence type="ECO:0000259" key="10">
    <source>
        <dbReference type="PROSITE" id="PS50110"/>
    </source>
</evidence>
<dbReference type="Gene3D" id="2.130.10.10">
    <property type="entry name" value="YVTN repeat-like/Quinoprotein amine dehydrogenase"/>
    <property type="match status" value="2"/>
</dbReference>
<dbReference type="GO" id="GO:0043565">
    <property type="term" value="F:sequence-specific DNA binding"/>
    <property type="evidence" value="ECO:0007669"/>
    <property type="project" value="InterPro"/>
</dbReference>
<dbReference type="InterPro" id="IPR003661">
    <property type="entry name" value="HisK_dim/P_dom"/>
</dbReference>
<dbReference type="InterPro" id="IPR003594">
    <property type="entry name" value="HATPase_dom"/>
</dbReference>
<dbReference type="Gene3D" id="3.30.565.10">
    <property type="entry name" value="Histidine kinase-like ATPase, C-terminal domain"/>
    <property type="match status" value="1"/>
</dbReference>
<evidence type="ECO:0000256" key="3">
    <source>
        <dbReference type="ARBA" id="ARBA00022553"/>
    </source>
</evidence>
<evidence type="ECO:0000259" key="8">
    <source>
        <dbReference type="PROSITE" id="PS01124"/>
    </source>
</evidence>
<dbReference type="SUPFAM" id="SSF63829">
    <property type="entry name" value="Calcium-dependent phosphotriesterase"/>
    <property type="match status" value="3"/>
</dbReference>
<dbReference type="EMBL" id="CP040749">
    <property type="protein sequence ID" value="QCX39079.1"/>
    <property type="molecule type" value="Genomic_DNA"/>
</dbReference>
<dbReference type="InterPro" id="IPR011123">
    <property type="entry name" value="Y_Y_Y"/>
</dbReference>
<dbReference type="GO" id="GO:0003700">
    <property type="term" value="F:DNA-binding transcription factor activity"/>
    <property type="evidence" value="ECO:0007669"/>
    <property type="project" value="InterPro"/>
</dbReference>
<dbReference type="InterPro" id="IPR011006">
    <property type="entry name" value="CheY-like_superfamily"/>
</dbReference>
<dbReference type="EC" id="2.7.13.3" evidence="2"/>
<dbReference type="InterPro" id="IPR011110">
    <property type="entry name" value="Reg_prop"/>
</dbReference>
<evidence type="ECO:0000256" key="6">
    <source>
        <dbReference type="ARBA" id="ARBA00023163"/>
    </source>
</evidence>
<dbReference type="InterPro" id="IPR005467">
    <property type="entry name" value="His_kinase_dom"/>
</dbReference>
<keyword evidence="5" id="KW-0238">DNA-binding</keyword>
<dbReference type="PROSITE" id="PS50110">
    <property type="entry name" value="RESPONSE_REGULATORY"/>
    <property type="match status" value="1"/>
</dbReference>
<feature type="modified residue" description="4-aspartylphosphate" evidence="7">
    <location>
        <position position="1100"/>
    </location>
</feature>
<dbReference type="Pfam" id="PF02518">
    <property type="entry name" value="HATPase_c"/>
    <property type="match status" value="1"/>
</dbReference>
<evidence type="ECO:0000256" key="7">
    <source>
        <dbReference type="PROSITE-ProRule" id="PRU00169"/>
    </source>
</evidence>
<evidence type="ECO:0000256" key="2">
    <source>
        <dbReference type="ARBA" id="ARBA00012438"/>
    </source>
</evidence>
<dbReference type="PROSITE" id="PS01124">
    <property type="entry name" value="HTH_ARAC_FAMILY_2"/>
    <property type="match status" value="1"/>
</dbReference>
<comment type="catalytic activity">
    <reaction evidence="1">
        <text>ATP + protein L-histidine = ADP + protein N-phospho-L-histidine.</text>
        <dbReference type="EC" id="2.7.13.3"/>
    </reaction>
</comment>
<evidence type="ECO:0000256" key="4">
    <source>
        <dbReference type="ARBA" id="ARBA00023015"/>
    </source>
</evidence>
<evidence type="ECO:0000313" key="12">
    <source>
        <dbReference type="Proteomes" id="UP000306229"/>
    </source>
</evidence>
<dbReference type="SMART" id="SM00387">
    <property type="entry name" value="HATPase_c"/>
    <property type="match status" value="1"/>
</dbReference>